<dbReference type="AlphaFoldDB" id="A0A174AV95"/>
<evidence type="ECO:0000256" key="5">
    <source>
        <dbReference type="SAM" id="Phobius"/>
    </source>
</evidence>
<evidence type="ECO:0000256" key="4">
    <source>
        <dbReference type="ARBA" id="ARBA00023136"/>
    </source>
</evidence>
<feature type="transmembrane region" description="Helical" evidence="5">
    <location>
        <begin position="382"/>
        <end position="404"/>
    </location>
</feature>
<gene>
    <name evidence="6" type="primary">clcB</name>
    <name evidence="6" type="ORF">ERS852476_01400</name>
</gene>
<feature type="transmembrane region" description="Helical" evidence="5">
    <location>
        <begin position="57"/>
        <end position="79"/>
    </location>
</feature>
<sequence length="424" mass="46122">MDNTKSPKNVSLKNQLELWLFCALIGAVAGALVWILLKIMAVGTEFLWKWLPGKTTVPYYTILICVSGAAIIGIFRKIFGDYPEDLETVMEKVRAEKRYEYKNMLVMMVAALLPLLIGSSVGPEAGLTGIIVGLCYWAGDNLKFAKQNTRNYSQIGAAVSMSVLFHAPLFGIFEVEENSEEDLAALTKGSKLFIYGIALAAGTGIYAGLSALFGAGLSGFPSFDMVEIQRKDYLLMILYILCGLILAYFYQATHKLTGNISNRFPAVVKEIFAGLCLGITGSFLPVLMFSGEEQMGTLMKTYTSYLPLALIAIAFFKLLLTNLCIQFGLKGGHFFPVIFAGVCMGYGMAMLTCGPDGGHVVFGATIVTASLLGGIMKKPLAVTMLLFLCFPVKMFIWIFIAAAVGSKLITLKPEQEPSANYSKQ</sequence>
<dbReference type="RefSeq" id="WP_055057841.1">
    <property type="nucleotide sequence ID" value="NZ_CYZP01000010.1"/>
</dbReference>
<feature type="transmembrane region" description="Helical" evidence="5">
    <location>
        <begin position="99"/>
        <end position="117"/>
    </location>
</feature>
<dbReference type="GO" id="GO:0015108">
    <property type="term" value="F:chloride transmembrane transporter activity"/>
    <property type="evidence" value="ECO:0007669"/>
    <property type="project" value="InterPro"/>
</dbReference>
<feature type="transmembrane region" description="Helical" evidence="5">
    <location>
        <begin position="123"/>
        <end position="139"/>
    </location>
</feature>
<evidence type="ECO:0000313" key="7">
    <source>
        <dbReference type="Proteomes" id="UP000095645"/>
    </source>
</evidence>
<dbReference type="GO" id="GO:0016020">
    <property type="term" value="C:membrane"/>
    <property type="evidence" value="ECO:0007669"/>
    <property type="project" value="UniProtKB-SubCell"/>
</dbReference>
<feature type="transmembrane region" description="Helical" evidence="5">
    <location>
        <begin position="232"/>
        <end position="251"/>
    </location>
</feature>
<dbReference type="SUPFAM" id="SSF81340">
    <property type="entry name" value="Clc chloride channel"/>
    <property type="match status" value="1"/>
</dbReference>
<keyword evidence="4 5" id="KW-0472">Membrane</keyword>
<feature type="transmembrane region" description="Helical" evidence="5">
    <location>
        <begin position="271"/>
        <end position="290"/>
    </location>
</feature>
<organism evidence="6 7">
    <name type="scientific">Blautia obeum</name>
    <dbReference type="NCBI Taxonomy" id="40520"/>
    <lineage>
        <taxon>Bacteria</taxon>
        <taxon>Bacillati</taxon>
        <taxon>Bacillota</taxon>
        <taxon>Clostridia</taxon>
        <taxon>Lachnospirales</taxon>
        <taxon>Lachnospiraceae</taxon>
        <taxon>Blautia</taxon>
    </lineage>
</organism>
<dbReference type="EMBL" id="CYZP01000010">
    <property type="protein sequence ID" value="CUN91416.1"/>
    <property type="molecule type" value="Genomic_DNA"/>
</dbReference>
<dbReference type="InterPro" id="IPR050368">
    <property type="entry name" value="ClC-type_chloride_channel"/>
</dbReference>
<protein>
    <submittedName>
        <fullName evidence="6">Voltage-gated ClC-type chloride channel ClcB</fullName>
    </submittedName>
</protein>
<comment type="subcellular location">
    <subcellularLocation>
        <location evidence="1">Membrane</location>
        <topology evidence="1">Multi-pass membrane protein</topology>
    </subcellularLocation>
</comment>
<keyword evidence="3 5" id="KW-1133">Transmembrane helix</keyword>
<feature type="transmembrane region" description="Helical" evidence="5">
    <location>
        <begin position="334"/>
        <end position="353"/>
    </location>
</feature>
<dbReference type="InterPro" id="IPR014743">
    <property type="entry name" value="Cl-channel_core"/>
</dbReference>
<reference evidence="6 7" key="1">
    <citation type="submission" date="2015-09" db="EMBL/GenBank/DDBJ databases">
        <authorList>
            <consortium name="Pathogen Informatics"/>
        </authorList>
    </citation>
    <scope>NUCLEOTIDE SEQUENCE [LARGE SCALE GENOMIC DNA]</scope>
    <source>
        <strain evidence="6 7">2789STDY5834861</strain>
    </source>
</reference>
<dbReference type="CDD" id="cd00400">
    <property type="entry name" value="Voltage_gated_ClC"/>
    <property type="match status" value="1"/>
</dbReference>
<proteinExistence type="predicted"/>
<dbReference type="InterPro" id="IPR001807">
    <property type="entry name" value="ClC"/>
</dbReference>
<feature type="transmembrane region" description="Helical" evidence="5">
    <location>
        <begin position="302"/>
        <end position="328"/>
    </location>
</feature>
<accession>A0A174AV95</accession>
<dbReference type="Gene3D" id="1.10.3080.10">
    <property type="entry name" value="Clc chloride channel"/>
    <property type="match status" value="1"/>
</dbReference>
<dbReference type="PANTHER" id="PTHR43427:SF12">
    <property type="entry name" value="CHLORIDE TRANSPORTER"/>
    <property type="match status" value="1"/>
</dbReference>
<dbReference type="PANTHER" id="PTHR43427">
    <property type="entry name" value="CHLORIDE CHANNEL PROTEIN CLC-E"/>
    <property type="match status" value="1"/>
</dbReference>
<feature type="transmembrane region" description="Helical" evidence="5">
    <location>
        <begin position="18"/>
        <end position="37"/>
    </location>
</feature>
<evidence type="ECO:0000256" key="2">
    <source>
        <dbReference type="ARBA" id="ARBA00022692"/>
    </source>
</evidence>
<dbReference type="Proteomes" id="UP000095645">
    <property type="component" value="Unassembled WGS sequence"/>
</dbReference>
<name>A0A174AV95_9FIRM</name>
<evidence type="ECO:0000313" key="6">
    <source>
        <dbReference type="EMBL" id="CUN91416.1"/>
    </source>
</evidence>
<dbReference type="Pfam" id="PF00654">
    <property type="entry name" value="Voltage_CLC"/>
    <property type="match status" value="1"/>
</dbReference>
<feature type="transmembrane region" description="Helical" evidence="5">
    <location>
        <begin position="360"/>
        <end position="376"/>
    </location>
</feature>
<feature type="transmembrane region" description="Helical" evidence="5">
    <location>
        <begin position="193"/>
        <end position="220"/>
    </location>
</feature>
<evidence type="ECO:0000256" key="3">
    <source>
        <dbReference type="ARBA" id="ARBA00022989"/>
    </source>
</evidence>
<evidence type="ECO:0000256" key="1">
    <source>
        <dbReference type="ARBA" id="ARBA00004141"/>
    </source>
</evidence>
<keyword evidence="2 5" id="KW-0812">Transmembrane</keyword>